<dbReference type="PANTHER" id="PTHR42928:SF5">
    <property type="entry name" value="BLR1237 PROTEIN"/>
    <property type="match status" value="1"/>
</dbReference>
<dbReference type="InterPro" id="IPR005064">
    <property type="entry name" value="BUG"/>
</dbReference>
<dbReference type="Gene3D" id="3.40.190.150">
    <property type="entry name" value="Bordetella uptake gene, domain 1"/>
    <property type="match status" value="1"/>
</dbReference>
<dbReference type="EMBL" id="NAIA01000002">
    <property type="protein sequence ID" value="OWF66365.1"/>
    <property type="molecule type" value="Genomic_DNA"/>
</dbReference>
<gene>
    <name evidence="2" type="ORF">B6A14_04005</name>
</gene>
<accession>A0A210RZC1</accession>
<dbReference type="SUPFAM" id="SSF53850">
    <property type="entry name" value="Periplasmic binding protein-like II"/>
    <property type="match status" value="1"/>
</dbReference>
<dbReference type="InterPro" id="IPR042100">
    <property type="entry name" value="Bug_dom1"/>
</dbReference>
<protein>
    <submittedName>
        <fullName evidence="2">LacI family transcriptional regulator</fullName>
    </submittedName>
</protein>
<dbReference type="Gene3D" id="3.40.190.10">
    <property type="entry name" value="Periplasmic binding protein-like II"/>
    <property type="match status" value="1"/>
</dbReference>
<evidence type="ECO:0000313" key="2">
    <source>
        <dbReference type="EMBL" id="OWF66365.1"/>
    </source>
</evidence>
<name>A0A210RZC1_9BURK</name>
<dbReference type="PANTHER" id="PTHR42928">
    <property type="entry name" value="TRICARBOXYLATE-BINDING PROTEIN"/>
    <property type="match status" value="1"/>
</dbReference>
<sequence length="329" mass="34389">MFTRELVATVRRVLISLGVLACFIAPSISQAQSWPDKPVKLIIPFAAGGTTDILGRILAQQMTTILGQNVIVENKGGAGGNIGAEIVANSPPNGYTLLLSSGSMPTVNPFLYKKLPLNYATDLTYITAVAGGPMLVSVSPNLPVTNLKELIALAKTKDLTFGSAGIGSQVHMAGENFTYSAGIAATHIPYKGEAPAINDLVSGQIDFMVGNLPAAAGFAKAGKIKPLAITSNKRVVQLPDVPTVSEAAIPGFVNVGWYALAAPSGTPKAIIDKIYAATQKALESDAMRKSLDINGLTPIANTPKELDAQIKNESAAWEKVIKARNIAAQ</sequence>
<proteinExistence type="inferred from homology"/>
<dbReference type="PIRSF" id="PIRSF017082">
    <property type="entry name" value="YflP"/>
    <property type="match status" value="1"/>
</dbReference>
<evidence type="ECO:0000256" key="1">
    <source>
        <dbReference type="ARBA" id="ARBA00006987"/>
    </source>
</evidence>
<dbReference type="OrthoDB" id="8678477at2"/>
<comment type="similarity">
    <text evidence="1">Belongs to the UPF0065 (bug) family.</text>
</comment>
<organism evidence="2 3">
    <name type="scientific">Polynucleobacter hirudinilacicola</name>
    <dbReference type="NCBI Taxonomy" id="1743166"/>
    <lineage>
        <taxon>Bacteria</taxon>
        <taxon>Pseudomonadati</taxon>
        <taxon>Pseudomonadota</taxon>
        <taxon>Betaproteobacteria</taxon>
        <taxon>Burkholderiales</taxon>
        <taxon>Burkholderiaceae</taxon>
        <taxon>Polynucleobacter</taxon>
    </lineage>
</organism>
<dbReference type="Pfam" id="PF03401">
    <property type="entry name" value="TctC"/>
    <property type="match status" value="1"/>
</dbReference>
<dbReference type="CDD" id="cd13578">
    <property type="entry name" value="PBP2_Bug27"/>
    <property type="match status" value="1"/>
</dbReference>
<dbReference type="RefSeq" id="WP_087909161.1">
    <property type="nucleotide sequence ID" value="NZ_NAIA01000002.1"/>
</dbReference>
<evidence type="ECO:0000313" key="3">
    <source>
        <dbReference type="Proteomes" id="UP000196880"/>
    </source>
</evidence>
<dbReference type="AlphaFoldDB" id="A0A210RZC1"/>
<keyword evidence="3" id="KW-1185">Reference proteome</keyword>
<dbReference type="Proteomes" id="UP000196880">
    <property type="component" value="Unassembled WGS sequence"/>
</dbReference>
<reference evidence="2 3" key="1">
    <citation type="submission" date="2017-03" db="EMBL/GenBank/DDBJ databases">
        <title>New species Polynucleobacter sp. MWH-EgelM1-30-B4.</title>
        <authorList>
            <person name="Hahn M.W."/>
        </authorList>
    </citation>
    <scope>NUCLEOTIDE SEQUENCE [LARGE SCALE GENOMIC DNA]</scope>
    <source>
        <strain evidence="2 3">MWH-EgelM1-30-B4</strain>
    </source>
</reference>
<comment type="caution">
    <text evidence="2">The sequence shown here is derived from an EMBL/GenBank/DDBJ whole genome shotgun (WGS) entry which is preliminary data.</text>
</comment>